<organism evidence="5 6">
    <name type="scientific">Sphingomonas gei</name>
    <dbReference type="NCBI Taxonomy" id="1395960"/>
    <lineage>
        <taxon>Bacteria</taxon>
        <taxon>Pseudomonadati</taxon>
        <taxon>Pseudomonadota</taxon>
        <taxon>Alphaproteobacteria</taxon>
        <taxon>Sphingomonadales</taxon>
        <taxon>Sphingomonadaceae</taxon>
        <taxon>Sphingomonas</taxon>
    </lineage>
</organism>
<evidence type="ECO:0000313" key="5">
    <source>
        <dbReference type="EMBL" id="TGX54426.1"/>
    </source>
</evidence>
<dbReference type="Gene3D" id="3.30.470.20">
    <property type="entry name" value="ATP-grasp fold, B domain"/>
    <property type="match status" value="1"/>
</dbReference>
<dbReference type="OrthoDB" id="9807426at2"/>
<dbReference type="SUPFAM" id="SSF52210">
    <property type="entry name" value="Succinyl-CoA synthetase domains"/>
    <property type="match status" value="2"/>
</dbReference>
<dbReference type="PANTHER" id="PTHR42793:SF1">
    <property type="entry name" value="PEPTIDYL-LYSINE N-ACETYLTRANSFERASE PATZ"/>
    <property type="match status" value="1"/>
</dbReference>
<accession>A0A4S1XHA0</accession>
<keyword evidence="1" id="KW-0816">Tricarboxylic acid cycle</keyword>
<dbReference type="PROSITE" id="PS50975">
    <property type="entry name" value="ATP_GRASP"/>
    <property type="match status" value="1"/>
</dbReference>
<sequence length="718" mass="73708">MGRGSNLADSAQTLSRSAPAAADPGSALARLLQPRSIAIAGASPDPATIGGVVLANCDRFGFTGPIHLISPTRDEINGRPCVRSVDDLPQGVDALVLNVPRAAILPAVKAAAQRGVGGVIVFASGFAEGSEDGRREQEEIARVCREAGMALLGPNCMGYVNYAGGAALTFEPAHPRPLGDRRSVAVVAQSGATASGIRAGLLGREVSVSLSVATGNEAVVHASDLIELIVAEGTASAIAIYVEQIRNPEAFLRAVRKARDAGIPVIMMHPGRSKRGQQAAQSHTGSMVGDYALMRTSVENEAVVVVDTMDELFDTVAILHRFPAPPPGALGVVTNSGAIRGMAFDFAEDIALPIADLAPVTLAHIATLLPAGMEIDNPLDVGTTGFTNGGIFGQSAKAMLEDPAVGAVLLPMAGGGPSQQRSKADSIIPVALAATKPVAVVITGDESVLDPEFVAAMRASETPLFRSPERAMRAFAAVARYAAALQSVADRTPASTGLSGWDEAGVKPEYVGKEFLRAIGVQVPAGGLAGTLDQAVEIAARIGFPVVLKAQAAALSHKSDAGGVILNLRDAAQLRDGWAKLIANIGAVKLDGVLVEQMSAPGLELVVGARNHLEWGPSVLVGLGGVLIEALDAAELLPADISHARAVARIRGLRGAKMLDEFRGRPARDVDAVADVVVKVGAAMRAGLAIEEIDINPLMVLAKGEGAVALDALVVTGA</sequence>
<dbReference type="Pfam" id="PF13607">
    <property type="entry name" value="Succ_CoA_lig"/>
    <property type="match status" value="1"/>
</dbReference>
<dbReference type="Proteomes" id="UP000306147">
    <property type="component" value="Unassembled WGS sequence"/>
</dbReference>
<dbReference type="GO" id="GO:0046872">
    <property type="term" value="F:metal ion binding"/>
    <property type="evidence" value="ECO:0007669"/>
    <property type="project" value="InterPro"/>
</dbReference>
<evidence type="ECO:0000259" key="4">
    <source>
        <dbReference type="PROSITE" id="PS50975"/>
    </source>
</evidence>
<dbReference type="AlphaFoldDB" id="A0A4S1XHA0"/>
<dbReference type="SMART" id="SM00881">
    <property type="entry name" value="CoA_binding"/>
    <property type="match status" value="1"/>
</dbReference>
<gene>
    <name evidence="5" type="ORF">E5A73_09750</name>
</gene>
<keyword evidence="6" id="KW-1185">Reference proteome</keyword>
<dbReference type="SUPFAM" id="SSF56059">
    <property type="entry name" value="Glutathione synthetase ATP-binding domain-like"/>
    <property type="match status" value="1"/>
</dbReference>
<protein>
    <submittedName>
        <fullName evidence="5">CoA-binding protein</fullName>
    </submittedName>
</protein>
<dbReference type="InterPro" id="IPR003781">
    <property type="entry name" value="CoA-bd"/>
</dbReference>
<dbReference type="SUPFAM" id="SSF51735">
    <property type="entry name" value="NAD(P)-binding Rossmann-fold domains"/>
    <property type="match status" value="1"/>
</dbReference>
<dbReference type="InterPro" id="IPR036291">
    <property type="entry name" value="NAD(P)-bd_dom_sf"/>
</dbReference>
<evidence type="ECO:0000313" key="6">
    <source>
        <dbReference type="Proteomes" id="UP000306147"/>
    </source>
</evidence>
<keyword evidence="2" id="KW-0547">Nucleotide-binding</keyword>
<dbReference type="InterPro" id="IPR013815">
    <property type="entry name" value="ATP_grasp_subdomain_1"/>
</dbReference>
<dbReference type="InterPro" id="IPR011761">
    <property type="entry name" value="ATP-grasp"/>
</dbReference>
<dbReference type="Gene3D" id="3.40.50.261">
    <property type="entry name" value="Succinyl-CoA synthetase domains"/>
    <property type="match status" value="2"/>
</dbReference>
<comment type="caution">
    <text evidence="5">The sequence shown here is derived from an EMBL/GenBank/DDBJ whole genome shotgun (WGS) entry which is preliminary data.</text>
</comment>
<feature type="domain" description="ATP-grasp" evidence="4">
    <location>
        <begin position="513"/>
        <end position="564"/>
    </location>
</feature>
<dbReference type="Pfam" id="PF13380">
    <property type="entry name" value="CoA_binding_2"/>
    <property type="match status" value="1"/>
</dbReference>
<feature type="region of interest" description="Disordered" evidence="3">
    <location>
        <begin position="1"/>
        <end position="21"/>
    </location>
</feature>
<dbReference type="Gene3D" id="3.30.1490.20">
    <property type="entry name" value="ATP-grasp fold, A domain"/>
    <property type="match status" value="1"/>
</dbReference>
<evidence type="ECO:0000256" key="2">
    <source>
        <dbReference type="PROSITE-ProRule" id="PRU00409"/>
    </source>
</evidence>
<evidence type="ECO:0000256" key="3">
    <source>
        <dbReference type="SAM" id="MobiDB-lite"/>
    </source>
</evidence>
<proteinExistence type="predicted"/>
<name>A0A4S1XHA0_9SPHN</name>
<evidence type="ECO:0000256" key="1">
    <source>
        <dbReference type="ARBA" id="ARBA00022532"/>
    </source>
</evidence>
<reference evidence="5 6" key="1">
    <citation type="submission" date="2019-04" db="EMBL/GenBank/DDBJ databases">
        <title>Sphingomonas psychrotolerans sp. nov., isolated from soil in the Tianshan Mountains, Xinjiang, China.</title>
        <authorList>
            <person name="Luo Y."/>
            <person name="Sheng H."/>
        </authorList>
    </citation>
    <scope>NUCLEOTIDE SEQUENCE [LARGE SCALE GENOMIC DNA]</scope>
    <source>
        <strain evidence="5 6">ZFGT-11</strain>
    </source>
</reference>
<dbReference type="EMBL" id="SRXT01000003">
    <property type="protein sequence ID" value="TGX54426.1"/>
    <property type="molecule type" value="Genomic_DNA"/>
</dbReference>
<dbReference type="Pfam" id="PF13549">
    <property type="entry name" value="ATP-grasp_5"/>
    <property type="match status" value="1"/>
</dbReference>
<dbReference type="InterPro" id="IPR016102">
    <property type="entry name" value="Succinyl-CoA_synth-like"/>
</dbReference>
<dbReference type="GO" id="GO:0005524">
    <property type="term" value="F:ATP binding"/>
    <property type="evidence" value="ECO:0007669"/>
    <property type="project" value="UniProtKB-UniRule"/>
</dbReference>
<dbReference type="GO" id="GO:0006099">
    <property type="term" value="P:tricarboxylic acid cycle"/>
    <property type="evidence" value="ECO:0007669"/>
    <property type="project" value="UniProtKB-KW"/>
</dbReference>
<dbReference type="InterPro" id="IPR032875">
    <property type="entry name" value="Succ_CoA_lig_flav_dom"/>
</dbReference>
<dbReference type="Gene3D" id="3.40.50.720">
    <property type="entry name" value="NAD(P)-binding Rossmann-like Domain"/>
    <property type="match status" value="1"/>
</dbReference>
<keyword evidence="2" id="KW-0067">ATP-binding</keyword>
<dbReference type="PANTHER" id="PTHR42793">
    <property type="entry name" value="COA BINDING DOMAIN CONTAINING PROTEIN"/>
    <property type="match status" value="1"/>
</dbReference>